<protein>
    <submittedName>
        <fullName evidence="4">Response regulator transcription factor</fullName>
    </submittedName>
</protein>
<evidence type="ECO:0000313" key="5">
    <source>
        <dbReference type="Proteomes" id="UP000753802"/>
    </source>
</evidence>
<dbReference type="InterPro" id="IPR007492">
    <property type="entry name" value="LytTR_DNA-bd_dom"/>
</dbReference>
<feature type="modified residue" description="4-aspartylphosphate" evidence="1">
    <location>
        <position position="56"/>
    </location>
</feature>
<dbReference type="SUPFAM" id="SSF52172">
    <property type="entry name" value="CheY-like"/>
    <property type="match status" value="1"/>
</dbReference>
<dbReference type="EMBL" id="JAACJS010000015">
    <property type="protein sequence ID" value="NCI50787.1"/>
    <property type="molecule type" value="Genomic_DNA"/>
</dbReference>
<gene>
    <name evidence="4" type="ORF">GWC95_12685</name>
</gene>
<dbReference type="InterPro" id="IPR011006">
    <property type="entry name" value="CheY-like_superfamily"/>
</dbReference>
<feature type="domain" description="Response regulatory" evidence="2">
    <location>
        <begin position="5"/>
        <end position="116"/>
    </location>
</feature>
<organism evidence="4 5">
    <name type="scientific">Sediminibacterium roseum</name>
    <dbReference type="NCBI Taxonomy" id="1978412"/>
    <lineage>
        <taxon>Bacteria</taxon>
        <taxon>Pseudomonadati</taxon>
        <taxon>Bacteroidota</taxon>
        <taxon>Chitinophagia</taxon>
        <taxon>Chitinophagales</taxon>
        <taxon>Chitinophagaceae</taxon>
        <taxon>Sediminibacterium</taxon>
    </lineage>
</organism>
<dbReference type="Pfam" id="PF00072">
    <property type="entry name" value="Response_reg"/>
    <property type="match status" value="1"/>
</dbReference>
<dbReference type="Gene3D" id="3.40.50.2300">
    <property type="match status" value="1"/>
</dbReference>
<sequence>MKNITCMIVEDEPNAMKLLEDYTGKIPFLHLSGKCYDAMAAVSFLQNNTVDVIFLDINMPSLTGIEMAAMIPKDQKIIFTTAYSEYALDSFEYHVVDYLLKPITFKRFMQAVNKLQSFMQAEPEESETSAMPGFLFVKSGKQVHRIEYASVFYLEALKEYIAIHTPKEKILVYKRMKDVAEVLPPQFVRIHNSYIVNLQHIRNIGSNMVQINEQRLPVSNSYRGLFQQRISERMW</sequence>
<dbReference type="PANTHER" id="PTHR37299">
    <property type="entry name" value="TRANSCRIPTIONAL REGULATOR-RELATED"/>
    <property type="match status" value="1"/>
</dbReference>
<keyword evidence="1" id="KW-0597">Phosphoprotein</keyword>
<proteinExistence type="predicted"/>
<dbReference type="PROSITE" id="PS50930">
    <property type="entry name" value="HTH_LYTTR"/>
    <property type="match status" value="1"/>
</dbReference>
<dbReference type="Gene3D" id="2.40.50.1020">
    <property type="entry name" value="LytTr DNA-binding domain"/>
    <property type="match status" value="1"/>
</dbReference>
<dbReference type="Pfam" id="PF04397">
    <property type="entry name" value="LytTR"/>
    <property type="match status" value="1"/>
</dbReference>
<dbReference type="SMART" id="SM00850">
    <property type="entry name" value="LytTR"/>
    <property type="match status" value="1"/>
</dbReference>
<reference evidence="4 5" key="1">
    <citation type="submission" date="2020-01" db="EMBL/GenBank/DDBJ databases">
        <title>Genome analysis.</title>
        <authorList>
            <person name="Wu S."/>
            <person name="Wang G."/>
        </authorList>
    </citation>
    <scope>NUCLEOTIDE SEQUENCE [LARGE SCALE GENOMIC DNA]</scope>
    <source>
        <strain evidence="4 5">SYL130</strain>
    </source>
</reference>
<evidence type="ECO:0000259" key="3">
    <source>
        <dbReference type="PROSITE" id="PS50930"/>
    </source>
</evidence>
<dbReference type="PROSITE" id="PS50110">
    <property type="entry name" value="RESPONSE_REGULATORY"/>
    <property type="match status" value="1"/>
</dbReference>
<evidence type="ECO:0000259" key="2">
    <source>
        <dbReference type="PROSITE" id="PS50110"/>
    </source>
</evidence>
<dbReference type="InterPro" id="IPR001789">
    <property type="entry name" value="Sig_transdc_resp-reg_receiver"/>
</dbReference>
<dbReference type="InterPro" id="IPR046947">
    <property type="entry name" value="LytR-like"/>
</dbReference>
<dbReference type="RefSeq" id="WP_161819099.1">
    <property type="nucleotide sequence ID" value="NZ_JAACJS010000015.1"/>
</dbReference>
<dbReference type="Proteomes" id="UP000753802">
    <property type="component" value="Unassembled WGS sequence"/>
</dbReference>
<evidence type="ECO:0000313" key="4">
    <source>
        <dbReference type="EMBL" id="NCI50787.1"/>
    </source>
</evidence>
<accession>A0ABW9ZYI1</accession>
<dbReference type="PANTHER" id="PTHR37299:SF1">
    <property type="entry name" value="STAGE 0 SPORULATION PROTEIN A HOMOLOG"/>
    <property type="match status" value="1"/>
</dbReference>
<comment type="caution">
    <text evidence="4">The sequence shown here is derived from an EMBL/GenBank/DDBJ whole genome shotgun (WGS) entry which is preliminary data.</text>
</comment>
<dbReference type="SMART" id="SM00448">
    <property type="entry name" value="REC"/>
    <property type="match status" value="1"/>
</dbReference>
<keyword evidence="5" id="KW-1185">Reference proteome</keyword>
<evidence type="ECO:0000256" key="1">
    <source>
        <dbReference type="PROSITE-ProRule" id="PRU00169"/>
    </source>
</evidence>
<feature type="domain" description="HTH LytTR-type" evidence="3">
    <location>
        <begin position="135"/>
        <end position="232"/>
    </location>
</feature>
<name>A0ABW9ZYI1_9BACT</name>